<dbReference type="AlphaFoldDB" id="A0A382X8G5"/>
<evidence type="ECO:0000256" key="1">
    <source>
        <dbReference type="SAM" id="MobiDB-lite"/>
    </source>
</evidence>
<organism evidence="2">
    <name type="scientific">marine metagenome</name>
    <dbReference type="NCBI Taxonomy" id="408172"/>
    <lineage>
        <taxon>unclassified sequences</taxon>
        <taxon>metagenomes</taxon>
        <taxon>ecological metagenomes</taxon>
    </lineage>
</organism>
<feature type="non-terminal residue" evidence="2">
    <location>
        <position position="155"/>
    </location>
</feature>
<reference evidence="2" key="1">
    <citation type="submission" date="2018-05" db="EMBL/GenBank/DDBJ databases">
        <authorList>
            <person name="Lanie J.A."/>
            <person name="Ng W.-L."/>
            <person name="Kazmierczak K.M."/>
            <person name="Andrzejewski T.M."/>
            <person name="Davidsen T.M."/>
            <person name="Wayne K.J."/>
            <person name="Tettelin H."/>
            <person name="Glass J.I."/>
            <person name="Rusch D."/>
            <person name="Podicherti R."/>
            <person name="Tsui H.-C.T."/>
            <person name="Winkler M.E."/>
        </authorList>
    </citation>
    <scope>NUCLEOTIDE SEQUENCE</scope>
</reference>
<name>A0A382X8G5_9ZZZZ</name>
<sequence length="155" mass="16465">MSTRVAMLMLFAVATPWAQQSSVSDSGEIPVVVLPFANISGAPADEWLSVGIAETIRVDVSTAPGFISLSPENVEQAQSVWVVSGAFQRVNDSIRITAQLNDGDGRTIRTATIDGLLSELFALQDHIVPELGIADLSDETPREAGTAPRMDESSP</sequence>
<gene>
    <name evidence="2" type="ORF">METZ01_LOCUS419492</name>
</gene>
<proteinExistence type="predicted"/>
<feature type="region of interest" description="Disordered" evidence="1">
    <location>
        <begin position="134"/>
        <end position="155"/>
    </location>
</feature>
<dbReference type="EMBL" id="UINC01165316">
    <property type="protein sequence ID" value="SVD66638.1"/>
    <property type="molecule type" value="Genomic_DNA"/>
</dbReference>
<evidence type="ECO:0008006" key="3">
    <source>
        <dbReference type="Google" id="ProtNLM"/>
    </source>
</evidence>
<evidence type="ECO:0000313" key="2">
    <source>
        <dbReference type="EMBL" id="SVD66638.1"/>
    </source>
</evidence>
<accession>A0A382X8G5</accession>
<protein>
    <recommendedName>
        <fullName evidence="3">TolB N-terminal domain-containing protein</fullName>
    </recommendedName>
</protein>